<gene>
    <name evidence="1" type="ORF">C2R22_15655</name>
</gene>
<evidence type="ECO:0000313" key="1">
    <source>
        <dbReference type="EMBL" id="AUV82896.1"/>
    </source>
</evidence>
<accession>A0A2I8VLU5</accession>
<dbReference type="EMBL" id="CP026309">
    <property type="protein sequence ID" value="AUV82896.1"/>
    <property type="molecule type" value="Genomic_DNA"/>
</dbReference>
<dbReference type="Proteomes" id="UP000236584">
    <property type="component" value="Chromosome"/>
</dbReference>
<dbReference type="KEGG" id="srub:C2R22_15655"/>
<name>A0A2I8VLU5_9EURY</name>
<reference evidence="1 2" key="1">
    <citation type="submission" date="2018-01" db="EMBL/GenBank/DDBJ databases">
        <title>Complete genome sequence of Salinigranum rubrum GX10T, an extremely halophilic archaeon isolated from a marine solar saltern.</title>
        <authorList>
            <person name="Han S."/>
        </authorList>
    </citation>
    <scope>NUCLEOTIDE SEQUENCE [LARGE SCALE GENOMIC DNA]</scope>
    <source>
        <strain evidence="1 2">GX10</strain>
    </source>
</reference>
<evidence type="ECO:0000313" key="2">
    <source>
        <dbReference type="Proteomes" id="UP000236584"/>
    </source>
</evidence>
<proteinExistence type="predicted"/>
<organism evidence="1 2">
    <name type="scientific">Salinigranum rubrum</name>
    <dbReference type="NCBI Taxonomy" id="755307"/>
    <lineage>
        <taxon>Archaea</taxon>
        <taxon>Methanobacteriati</taxon>
        <taxon>Methanobacteriota</taxon>
        <taxon>Stenosarchaea group</taxon>
        <taxon>Halobacteria</taxon>
        <taxon>Halobacteriales</taxon>
        <taxon>Haloferacaceae</taxon>
        <taxon>Salinigranum</taxon>
    </lineage>
</organism>
<protein>
    <submittedName>
        <fullName evidence="1">Uncharacterized protein</fullName>
    </submittedName>
</protein>
<sequence length="83" mass="9763">MSSELLDYTDDIRQELTSGRRANFKQGWTRAVEGKEYDGDETLDVLTWNNLGWRLGKIFGDVPDEMRDSMIDWCERQHSFSDQ</sequence>
<dbReference type="AlphaFoldDB" id="A0A2I8VLU5"/>
<keyword evidence="2" id="KW-1185">Reference proteome</keyword>